<keyword evidence="3" id="KW-1185">Reference proteome</keyword>
<dbReference type="Proteomes" id="UP001360953">
    <property type="component" value="Unassembled WGS sequence"/>
</dbReference>
<evidence type="ECO:0000313" key="2">
    <source>
        <dbReference type="EMBL" id="KAK7539488.1"/>
    </source>
</evidence>
<dbReference type="EMBL" id="JBBPEH010000004">
    <property type="protein sequence ID" value="KAK7539488.1"/>
    <property type="molecule type" value="Genomic_DNA"/>
</dbReference>
<proteinExistence type="predicted"/>
<dbReference type="Gene3D" id="3.30.160.60">
    <property type="entry name" value="Classic Zinc Finger"/>
    <property type="match status" value="1"/>
</dbReference>
<feature type="compositionally biased region" description="Acidic residues" evidence="1">
    <location>
        <begin position="65"/>
        <end position="74"/>
    </location>
</feature>
<dbReference type="GeneID" id="92027983"/>
<evidence type="ECO:0000256" key="1">
    <source>
        <dbReference type="SAM" id="MobiDB-lite"/>
    </source>
</evidence>
<evidence type="ECO:0008006" key="4">
    <source>
        <dbReference type="Google" id="ProtNLM"/>
    </source>
</evidence>
<evidence type="ECO:0000313" key="3">
    <source>
        <dbReference type="Proteomes" id="UP001360953"/>
    </source>
</evidence>
<feature type="region of interest" description="Disordered" evidence="1">
    <location>
        <begin position="65"/>
        <end position="104"/>
    </location>
</feature>
<feature type="region of interest" description="Disordered" evidence="1">
    <location>
        <begin position="481"/>
        <end position="515"/>
    </location>
</feature>
<gene>
    <name evidence="2" type="ORF">J3D65DRAFT_281403</name>
</gene>
<comment type="caution">
    <text evidence="2">The sequence shown here is derived from an EMBL/GenBank/DDBJ whole genome shotgun (WGS) entry which is preliminary data.</text>
</comment>
<accession>A0ABR1LWD4</accession>
<dbReference type="PANTHER" id="PTHR38166:SF1">
    <property type="entry name" value="C2H2-TYPE DOMAIN-CONTAINING PROTEIN"/>
    <property type="match status" value="1"/>
</dbReference>
<feature type="compositionally biased region" description="Basic and acidic residues" evidence="1">
    <location>
        <begin position="147"/>
        <end position="160"/>
    </location>
</feature>
<reference evidence="2 3" key="1">
    <citation type="submission" date="2024-04" db="EMBL/GenBank/DDBJ databases">
        <title>Phyllosticta paracitricarpa is synonymous to the EU quarantine fungus P. citricarpa based on phylogenomic analyses.</title>
        <authorList>
            <consortium name="Lawrence Berkeley National Laboratory"/>
            <person name="Van ingen-buijs V.A."/>
            <person name="Van westerhoven A.C."/>
            <person name="Haridas S."/>
            <person name="Skiadas P."/>
            <person name="Martin F."/>
            <person name="Groenewald J.Z."/>
            <person name="Crous P.W."/>
            <person name="Seidl M.F."/>
        </authorList>
    </citation>
    <scope>NUCLEOTIDE SEQUENCE [LARGE SCALE GENOMIC DNA]</scope>
    <source>
        <strain evidence="2 3">CPC 17464</strain>
    </source>
</reference>
<dbReference type="RefSeq" id="XP_066656759.1">
    <property type="nucleotide sequence ID" value="XM_066795077.1"/>
</dbReference>
<name>A0ABR1LWD4_9PEZI</name>
<feature type="region of interest" description="Disordered" evidence="1">
    <location>
        <begin position="118"/>
        <end position="182"/>
    </location>
</feature>
<organism evidence="2 3">
    <name type="scientific">Phyllosticta citribraziliensis</name>
    <dbReference type="NCBI Taxonomy" id="989973"/>
    <lineage>
        <taxon>Eukaryota</taxon>
        <taxon>Fungi</taxon>
        <taxon>Dikarya</taxon>
        <taxon>Ascomycota</taxon>
        <taxon>Pezizomycotina</taxon>
        <taxon>Dothideomycetes</taxon>
        <taxon>Dothideomycetes incertae sedis</taxon>
        <taxon>Botryosphaeriales</taxon>
        <taxon>Phyllostictaceae</taxon>
        <taxon>Phyllosticta</taxon>
    </lineage>
</organism>
<feature type="compositionally biased region" description="Polar residues" evidence="1">
    <location>
        <begin position="118"/>
        <end position="145"/>
    </location>
</feature>
<feature type="compositionally biased region" description="Basic and acidic residues" evidence="1">
    <location>
        <begin position="84"/>
        <end position="94"/>
    </location>
</feature>
<sequence>MLRAGNHPQQTPKRLTAICFQQNALENPRFKRPNMAGVLWLTEIAGCIMTDFQTDILQGESQLECEDFSEETSEADSPSSCESNSDRSPIKPRTDYGYPDESETSALRFPLESWQKFATSRGSTPQPPASGNNRARIPSTSTASNKRGREPSKGQKRRNDDEEDGSGGKKRRDDQSLDIPTTEAIDRKLACPYYKRSGGTPKAASCVHPGFSSVSRLKEHLYRNHRRPIVCPRCYSQFESQDGLDTHINQPVRCLEVLHRQNIEGFGLDQERQLKSKRRVAGVNTEEDKWRAVYRILFPNDIDIPSPYQDSEDTPGPRSMDFSRWEQTLQDELPRVVRQTLEDTLSREMQAIEQTLRNQLPDIIRNAREQLFTAFVSDALGPIQNPAPFEDRTADQTRPSVGPRSEAIGQETYRASDGLPTADQTPEAEKIRLESAPELNTAPVDLAPQPFTVNGVSLAGDGVTYDWVDPMRTHMQNQFLNSASGTTGLDNSRDAPITPPDDPEAEAQLLKDSDSLEPTETEFLWDFGDCGSYQNPFSSLFPEFTRRLPPQFPEYTTQNISQATSGELNGPGPSVGSTSGLYSISESISPFDPGPSLYGKNDVTAGSWRDI</sequence>
<feature type="compositionally biased region" description="Polar residues" evidence="1">
    <location>
        <begin position="481"/>
        <end position="490"/>
    </location>
</feature>
<protein>
    <recommendedName>
        <fullName evidence="4">C2H2-type domain-containing protein</fullName>
    </recommendedName>
</protein>
<dbReference type="PANTHER" id="PTHR38166">
    <property type="entry name" value="C2H2-TYPE DOMAIN-CONTAINING PROTEIN-RELATED"/>
    <property type="match status" value="1"/>
</dbReference>